<dbReference type="GO" id="GO:0000151">
    <property type="term" value="C:ubiquitin ligase complex"/>
    <property type="evidence" value="ECO:0007669"/>
    <property type="project" value="TreeGrafter"/>
</dbReference>
<dbReference type="EMBL" id="JARKIE010000187">
    <property type="protein sequence ID" value="KAJ7669600.1"/>
    <property type="molecule type" value="Genomic_DNA"/>
</dbReference>
<dbReference type="AlphaFoldDB" id="A0AAD7G5H1"/>
<comment type="caution">
    <text evidence="3">The sequence shown here is derived from an EMBL/GenBank/DDBJ whole genome shotgun (WGS) entry which is preliminary data.</text>
</comment>
<dbReference type="InterPro" id="IPR039164">
    <property type="entry name" value="UBR1-like"/>
</dbReference>
<comment type="function">
    <text evidence="1">Ubiquitin ligase protein which is a component of the N-end rule pathway. Recognizes and binds to proteins bearing specific N-terminal residues that are destabilizing according to the N-end rule, leading to their ubiquitination and subsequent degradation.</text>
</comment>
<comment type="similarity">
    <text evidence="1">Belongs to the E3 ubiquitin-protein ligase UBR1-like family.</text>
</comment>
<organism evidence="3 4">
    <name type="scientific">Mycena rosella</name>
    <name type="common">Pink bonnet</name>
    <name type="synonym">Agaricus rosellus</name>
    <dbReference type="NCBI Taxonomy" id="1033263"/>
    <lineage>
        <taxon>Eukaryota</taxon>
        <taxon>Fungi</taxon>
        <taxon>Dikarya</taxon>
        <taxon>Basidiomycota</taxon>
        <taxon>Agaricomycotina</taxon>
        <taxon>Agaricomycetes</taxon>
        <taxon>Agaricomycetidae</taxon>
        <taxon>Agaricales</taxon>
        <taxon>Marasmiineae</taxon>
        <taxon>Mycenaceae</taxon>
        <taxon>Mycena</taxon>
    </lineage>
</organism>
<dbReference type="Proteomes" id="UP001221757">
    <property type="component" value="Unassembled WGS sequence"/>
</dbReference>
<keyword evidence="4" id="KW-1185">Reference proteome</keyword>
<dbReference type="Pfam" id="PF22960">
    <property type="entry name" value="WHD_UBR1"/>
    <property type="match status" value="1"/>
</dbReference>
<dbReference type="GO" id="GO:0071596">
    <property type="term" value="P:ubiquitin-dependent protein catabolic process via the N-end rule pathway"/>
    <property type="evidence" value="ECO:0007669"/>
    <property type="project" value="UniProtKB-UniRule"/>
</dbReference>
<dbReference type="EC" id="2.3.2.27" evidence="1"/>
<keyword evidence="1" id="KW-0479">Metal-binding</keyword>
<evidence type="ECO:0000313" key="3">
    <source>
        <dbReference type="EMBL" id="KAJ7669600.1"/>
    </source>
</evidence>
<feature type="domain" description="E3 ubiquitin-protein ligase UBR1-like winged-helix" evidence="2">
    <location>
        <begin position="155"/>
        <end position="200"/>
    </location>
</feature>
<keyword evidence="1" id="KW-0833">Ubl conjugation pathway</keyword>
<comment type="pathway">
    <text evidence="1">Protein modification; protein ubiquitination.</text>
</comment>
<evidence type="ECO:0000256" key="1">
    <source>
        <dbReference type="RuleBase" id="RU366018"/>
    </source>
</evidence>
<dbReference type="PANTHER" id="PTHR21497:SF24">
    <property type="entry name" value="E3 UBIQUITIN-PROTEIN LIGASE UBR1"/>
    <property type="match status" value="1"/>
</dbReference>
<dbReference type="InterPro" id="IPR055194">
    <property type="entry name" value="UBR1-like_WH"/>
</dbReference>
<dbReference type="PANTHER" id="PTHR21497">
    <property type="entry name" value="UBIQUITIN LIGASE E3 ALPHA-RELATED"/>
    <property type="match status" value="1"/>
</dbReference>
<gene>
    <name evidence="3" type="ORF">B0H17DRAFT_1183868</name>
</gene>
<protein>
    <recommendedName>
        <fullName evidence="1">E3 ubiquitin-protein ligase</fullName>
        <ecNumber evidence="1">2.3.2.27</ecNumber>
    </recommendedName>
</protein>
<keyword evidence="1" id="KW-0863">Zinc-finger</keyword>
<sequence length="597" mass="65015">MTSSRRVLKQLGGELTPRELHMPGLRRVLAADEGVGDAAQRTDLARHGLHWYRQHVGGLIRTELWVRNGFAIPGQLLHYCDFMLHELCYKQDLFILQTALIILDPDTVIVTILDRFGVIGYFSSASLHATYERAAWEHSTERGKAVKMAVEHAVCREIVHALGMGSCAFTDLVKRVAERLAEDMCFERVFAEVAHFKARERRGHGPVRAARCGVRRGEPVLLPRHPQQARGGRGRAARADPVIVPTLFGIERGPFAAIVGTFGAGALLQVLFYVLYNIPVLMAVDAGGAAPPSGAAPRDARARRAAGGVRMARGRADVPGGEELVDLVCRFEHHETYKAYGAYVEWILTHACAGRCVQPAARAGSRAGEGEAGLGRCEEARGEGTAAERDAADEGAAGDLCVQFRGHVREDEDELDEGVEGTEKASYGTCIICQDLDAAGRPFGTLGMAEELDARASTLSSFESFPSQFTHALGCTQRLDPPATPRAGGTEPPESIPRKECIFQLCKSLGNVILPVTRAAPTALVRVPFPDWIRAAGIRILKSRSDPLLDSLQFRNGTGEFGFWSAQDPGYSSSAMHGTERWEGTEPAKMMQTRRWG</sequence>
<dbReference type="GO" id="GO:0016567">
    <property type="term" value="P:protein ubiquitination"/>
    <property type="evidence" value="ECO:0007669"/>
    <property type="project" value="UniProtKB-UniRule"/>
</dbReference>
<dbReference type="GO" id="GO:0061630">
    <property type="term" value="F:ubiquitin protein ligase activity"/>
    <property type="evidence" value="ECO:0007669"/>
    <property type="project" value="UniProtKB-UniRule"/>
</dbReference>
<proteinExistence type="inferred from homology"/>
<accession>A0AAD7G5H1</accession>
<dbReference type="GO" id="GO:0008270">
    <property type="term" value="F:zinc ion binding"/>
    <property type="evidence" value="ECO:0007669"/>
    <property type="project" value="UniProtKB-UniRule"/>
</dbReference>
<dbReference type="GO" id="GO:0005737">
    <property type="term" value="C:cytoplasm"/>
    <property type="evidence" value="ECO:0007669"/>
    <property type="project" value="TreeGrafter"/>
</dbReference>
<evidence type="ECO:0000313" key="4">
    <source>
        <dbReference type="Proteomes" id="UP001221757"/>
    </source>
</evidence>
<name>A0AAD7G5H1_MYCRO</name>
<reference evidence="3" key="1">
    <citation type="submission" date="2023-03" db="EMBL/GenBank/DDBJ databases">
        <title>Massive genome expansion in bonnet fungi (Mycena s.s.) driven by repeated elements and novel gene families across ecological guilds.</title>
        <authorList>
            <consortium name="Lawrence Berkeley National Laboratory"/>
            <person name="Harder C.B."/>
            <person name="Miyauchi S."/>
            <person name="Viragh M."/>
            <person name="Kuo A."/>
            <person name="Thoen E."/>
            <person name="Andreopoulos B."/>
            <person name="Lu D."/>
            <person name="Skrede I."/>
            <person name="Drula E."/>
            <person name="Henrissat B."/>
            <person name="Morin E."/>
            <person name="Kohler A."/>
            <person name="Barry K."/>
            <person name="LaButti K."/>
            <person name="Morin E."/>
            <person name="Salamov A."/>
            <person name="Lipzen A."/>
            <person name="Mereny Z."/>
            <person name="Hegedus B."/>
            <person name="Baldrian P."/>
            <person name="Stursova M."/>
            <person name="Weitz H."/>
            <person name="Taylor A."/>
            <person name="Grigoriev I.V."/>
            <person name="Nagy L.G."/>
            <person name="Martin F."/>
            <person name="Kauserud H."/>
        </authorList>
    </citation>
    <scope>NUCLEOTIDE SEQUENCE</scope>
    <source>
        <strain evidence="3">CBHHK067</strain>
    </source>
</reference>
<comment type="catalytic activity">
    <reaction evidence="1">
        <text>S-ubiquitinyl-[E2 ubiquitin-conjugating enzyme]-L-cysteine + [acceptor protein]-L-lysine = [E2 ubiquitin-conjugating enzyme]-L-cysteine + N(6)-ubiquitinyl-[acceptor protein]-L-lysine.</text>
        <dbReference type="EC" id="2.3.2.27"/>
    </reaction>
</comment>
<keyword evidence="1" id="KW-0862">Zinc</keyword>
<keyword evidence="1" id="KW-0808">Transferase</keyword>
<evidence type="ECO:0000259" key="2">
    <source>
        <dbReference type="Pfam" id="PF22960"/>
    </source>
</evidence>